<name>A0A7K0CX72_9NOCA</name>
<protein>
    <submittedName>
        <fullName evidence="1">Uncharacterized protein</fullName>
    </submittedName>
</protein>
<evidence type="ECO:0000313" key="1">
    <source>
        <dbReference type="EMBL" id="MQY18099.1"/>
    </source>
</evidence>
<dbReference type="AlphaFoldDB" id="A0A7K0CX72"/>
<gene>
    <name evidence="1" type="ORF">NRB20_11680</name>
</gene>
<organism evidence="1 2">
    <name type="scientific">Nocardia macrotermitis</name>
    <dbReference type="NCBI Taxonomy" id="2585198"/>
    <lineage>
        <taxon>Bacteria</taxon>
        <taxon>Bacillati</taxon>
        <taxon>Actinomycetota</taxon>
        <taxon>Actinomycetes</taxon>
        <taxon>Mycobacteriales</taxon>
        <taxon>Nocardiaceae</taxon>
        <taxon>Nocardia</taxon>
    </lineage>
</organism>
<sequence length="33" mass="3016">MSGRGAGGVGAAGDAAVRAGMVATDLVSVGELL</sequence>
<keyword evidence="2" id="KW-1185">Reference proteome</keyword>
<accession>A0A7K0CX72</accession>
<proteinExistence type="predicted"/>
<dbReference type="EMBL" id="WEGK01000002">
    <property type="protein sequence ID" value="MQY18099.1"/>
    <property type="molecule type" value="Genomic_DNA"/>
</dbReference>
<evidence type="ECO:0000313" key="2">
    <source>
        <dbReference type="Proteomes" id="UP000438448"/>
    </source>
</evidence>
<comment type="caution">
    <text evidence="1">The sequence shown here is derived from an EMBL/GenBank/DDBJ whole genome shotgun (WGS) entry which is preliminary data.</text>
</comment>
<reference evidence="1 2" key="1">
    <citation type="submission" date="2019-10" db="EMBL/GenBank/DDBJ databases">
        <title>Nocardia macrotermitis sp. nov. and Nocardia aurantia sp. nov., isolated from the gut of fungus growing-termite Macrotermes natalensis.</title>
        <authorList>
            <person name="Benndorf R."/>
            <person name="Schwitalla J."/>
            <person name="Martin K."/>
            <person name="De Beer W."/>
            <person name="Kaster A.-K."/>
            <person name="Vollmers J."/>
            <person name="Poulsen M."/>
            <person name="Beemelmanns C."/>
        </authorList>
    </citation>
    <scope>NUCLEOTIDE SEQUENCE [LARGE SCALE GENOMIC DNA]</scope>
    <source>
        <strain evidence="1 2">RB20</strain>
    </source>
</reference>
<dbReference type="Proteomes" id="UP000438448">
    <property type="component" value="Unassembled WGS sequence"/>
</dbReference>